<name>A0ABY2SL43_9HYPH</name>
<proteinExistence type="inferred from homology"/>
<sequence length="241" mass="25856">MKIEGCVALVTGANRGLGKAFARALLSAGAARVYAAARDPALITEPGLIPVRLDVTSPEEVAGAVRRCGDVNLLINNAGILLQSSMLAEHAEEAMRREMEVNVYGVLRMIRAFAPILAANGGGAIVNMLSVVSWFTSPLNATYGASKRAALAVTDAARVELHAQGTQVIGVYAGFIDTDMTSHIVNPKVSPAQVAEQTLAGIRRGEDHVLADQRARDIWQSLRDDPARIEEQMLTLWQQHH</sequence>
<dbReference type="InterPro" id="IPR036291">
    <property type="entry name" value="NAD(P)-bd_dom_sf"/>
</dbReference>
<dbReference type="EMBL" id="SZPQ01000014">
    <property type="protein sequence ID" value="TKI06359.1"/>
    <property type="molecule type" value="Genomic_DNA"/>
</dbReference>
<dbReference type="PRINTS" id="PR00081">
    <property type="entry name" value="GDHRDH"/>
</dbReference>
<evidence type="ECO:0000256" key="1">
    <source>
        <dbReference type="ARBA" id="ARBA00006484"/>
    </source>
</evidence>
<dbReference type="PANTHER" id="PTHR44169:SF6">
    <property type="entry name" value="NADPH-DEPENDENT 1-ACYLDIHYDROXYACETONE PHOSPHATE REDUCTASE"/>
    <property type="match status" value="1"/>
</dbReference>
<organism evidence="4 5">
    <name type="scientific">Martelella alba</name>
    <dbReference type="NCBI Taxonomy" id="2590451"/>
    <lineage>
        <taxon>Bacteria</taxon>
        <taxon>Pseudomonadati</taxon>
        <taxon>Pseudomonadota</taxon>
        <taxon>Alphaproteobacteria</taxon>
        <taxon>Hyphomicrobiales</taxon>
        <taxon>Aurantimonadaceae</taxon>
        <taxon>Martelella</taxon>
    </lineage>
</organism>
<dbReference type="NCBIfam" id="NF006119">
    <property type="entry name" value="PRK08264.1-5"/>
    <property type="match status" value="1"/>
</dbReference>
<protein>
    <submittedName>
        <fullName evidence="4">SDR family NAD(P)-dependent oxidoreductase</fullName>
    </submittedName>
</protein>
<dbReference type="Proteomes" id="UP000305202">
    <property type="component" value="Unassembled WGS sequence"/>
</dbReference>
<reference evidence="4 5" key="1">
    <citation type="submission" date="2019-04" db="EMBL/GenBank/DDBJ databases">
        <authorList>
            <person name="Li M."/>
            <person name="Gao C."/>
        </authorList>
    </citation>
    <scope>NUCLEOTIDE SEQUENCE [LARGE SCALE GENOMIC DNA]</scope>
    <source>
        <strain evidence="4 5">BGMRC 2031</strain>
    </source>
</reference>
<gene>
    <name evidence="4" type="ORF">FCN80_11015</name>
</gene>
<dbReference type="InterPro" id="IPR020904">
    <property type="entry name" value="Sc_DH/Rdtase_CS"/>
</dbReference>
<keyword evidence="2" id="KW-0560">Oxidoreductase</keyword>
<evidence type="ECO:0000256" key="3">
    <source>
        <dbReference type="RuleBase" id="RU000363"/>
    </source>
</evidence>
<dbReference type="Pfam" id="PF00106">
    <property type="entry name" value="adh_short"/>
    <property type="match status" value="1"/>
</dbReference>
<accession>A0ABY2SL43</accession>
<dbReference type="Gene3D" id="3.40.50.720">
    <property type="entry name" value="NAD(P)-binding Rossmann-like Domain"/>
    <property type="match status" value="1"/>
</dbReference>
<dbReference type="PRINTS" id="PR00080">
    <property type="entry name" value="SDRFAMILY"/>
</dbReference>
<evidence type="ECO:0000313" key="4">
    <source>
        <dbReference type="EMBL" id="TKI06359.1"/>
    </source>
</evidence>
<evidence type="ECO:0000313" key="5">
    <source>
        <dbReference type="Proteomes" id="UP000305202"/>
    </source>
</evidence>
<evidence type="ECO:0000256" key="2">
    <source>
        <dbReference type="ARBA" id="ARBA00023002"/>
    </source>
</evidence>
<dbReference type="PANTHER" id="PTHR44169">
    <property type="entry name" value="NADPH-DEPENDENT 1-ACYLDIHYDROXYACETONE PHOSPHATE REDUCTASE"/>
    <property type="match status" value="1"/>
</dbReference>
<comment type="caution">
    <text evidence="4">The sequence shown here is derived from an EMBL/GenBank/DDBJ whole genome shotgun (WGS) entry which is preliminary data.</text>
</comment>
<dbReference type="InterPro" id="IPR002347">
    <property type="entry name" value="SDR_fam"/>
</dbReference>
<keyword evidence="5" id="KW-1185">Reference proteome</keyword>
<dbReference type="PROSITE" id="PS00061">
    <property type="entry name" value="ADH_SHORT"/>
    <property type="match status" value="1"/>
</dbReference>
<comment type="similarity">
    <text evidence="1 3">Belongs to the short-chain dehydrogenases/reductases (SDR) family.</text>
</comment>
<dbReference type="RefSeq" id="WP_136990206.1">
    <property type="nucleotide sequence ID" value="NZ_SZPQ01000014.1"/>
</dbReference>
<dbReference type="SUPFAM" id="SSF51735">
    <property type="entry name" value="NAD(P)-binding Rossmann-fold domains"/>
    <property type="match status" value="1"/>
</dbReference>